<dbReference type="eggNOG" id="COG4991">
    <property type="taxonomic scope" value="Bacteria"/>
</dbReference>
<gene>
    <name evidence="4" type="ORF">C823_04860</name>
</gene>
<name>N1ZUN0_9FIRM</name>
<evidence type="ECO:0000313" key="4">
    <source>
        <dbReference type="EMBL" id="EMZ20742.1"/>
    </source>
</evidence>
<feature type="region of interest" description="Disordered" evidence="1">
    <location>
        <begin position="254"/>
        <end position="332"/>
    </location>
</feature>
<feature type="compositionally biased region" description="Basic and acidic residues" evidence="1">
    <location>
        <begin position="264"/>
        <end position="282"/>
    </location>
</feature>
<protein>
    <recommendedName>
        <fullName evidence="3">SH3b domain-containing protein</fullName>
    </recommendedName>
</protein>
<feature type="region of interest" description="Disordered" evidence="1">
    <location>
        <begin position="49"/>
        <end position="75"/>
    </location>
</feature>
<dbReference type="Gene3D" id="2.30.30.40">
    <property type="entry name" value="SH3 Domains"/>
    <property type="match status" value="3"/>
</dbReference>
<dbReference type="Proteomes" id="UP000012589">
    <property type="component" value="Unassembled WGS sequence"/>
</dbReference>
<comment type="caution">
    <text evidence="4">The sequence shown here is derived from an EMBL/GenBank/DDBJ whole genome shotgun (WGS) entry which is preliminary data.</text>
</comment>
<dbReference type="AlphaFoldDB" id="N1ZUN0"/>
<dbReference type="SMART" id="SM00287">
    <property type="entry name" value="SH3b"/>
    <property type="match status" value="3"/>
</dbReference>
<dbReference type="PATRIC" id="fig|1235802.3.peg.5119"/>
<feature type="domain" description="SH3b" evidence="3">
    <location>
        <begin position="469"/>
        <end position="530"/>
    </location>
</feature>
<evidence type="ECO:0000256" key="2">
    <source>
        <dbReference type="SAM" id="Phobius"/>
    </source>
</evidence>
<dbReference type="PANTHER" id="PTHR34408">
    <property type="entry name" value="FAMILY PROTEIN, PUTATIVE-RELATED"/>
    <property type="match status" value="1"/>
</dbReference>
<dbReference type="Pfam" id="PF08239">
    <property type="entry name" value="SH3_3"/>
    <property type="match status" value="3"/>
</dbReference>
<dbReference type="InterPro" id="IPR052354">
    <property type="entry name" value="Cell_Wall_Dynamics_Protein"/>
</dbReference>
<keyword evidence="2" id="KW-0472">Membrane</keyword>
<evidence type="ECO:0000313" key="5">
    <source>
        <dbReference type="Proteomes" id="UP000012589"/>
    </source>
</evidence>
<dbReference type="EMBL" id="AQFT01000140">
    <property type="protein sequence ID" value="EMZ20742.1"/>
    <property type="molecule type" value="Genomic_DNA"/>
</dbReference>
<organism evidence="4 5">
    <name type="scientific">Eubacterium plexicaudatum ASF492</name>
    <dbReference type="NCBI Taxonomy" id="1235802"/>
    <lineage>
        <taxon>Bacteria</taxon>
        <taxon>Bacillati</taxon>
        <taxon>Bacillota</taxon>
        <taxon>Clostridia</taxon>
        <taxon>Eubacteriales</taxon>
        <taxon>Eubacteriaceae</taxon>
        <taxon>Eubacterium</taxon>
    </lineage>
</organism>
<keyword evidence="2" id="KW-0812">Transmembrane</keyword>
<feature type="compositionally biased region" description="Basic and acidic residues" evidence="1">
    <location>
        <begin position="55"/>
        <end position="70"/>
    </location>
</feature>
<dbReference type="InterPro" id="IPR003646">
    <property type="entry name" value="SH3-like_bac-type"/>
</dbReference>
<dbReference type="PROSITE" id="PS51781">
    <property type="entry name" value="SH3B"/>
    <property type="match status" value="3"/>
</dbReference>
<dbReference type="eggNOG" id="COG3103">
    <property type="taxonomic scope" value="Bacteria"/>
</dbReference>
<dbReference type="STRING" id="1235802.C823_04860"/>
<keyword evidence="2" id="KW-1133">Transmembrane helix</keyword>
<feature type="domain" description="SH3b" evidence="3">
    <location>
        <begin position="385"/>
        <end position="447"/>
    </location>
</feature>
<proteinExistence type="predicted"/>
<accession>N1ZUN0</accession>
<sequence length="530" mass="59531">MAAKNDNKNDNNVGFNINAIKNICSKYKKYIATGAMLVLLAVVVSTSQKAGNGKDPSKSDSKQTDTKADDSQNEQAVEVNAYPQINALFEEYYKYYAKGDTKSIEKIAFPISDTEKSYIKCFSKCIESYEDINCYTKEGIAEGEYAVIAVTQMKFPDIASTAPEMASFYIRKDGKGNFYIDNAYSSFNQDNKENTMDVQINTLLTEFGEDEEIIAIQKDVWKELDKAVEKDEDLNTMVYTTMPNTLAEWVASFSPQTSADDEKDGDKKDSKDDKKDNEKDNENSDPENTDVNDDKNDVNNDDQNQTDDDEKTNETTRTAYAKTKVNMREKRSTDSEILQTLNAGTKVTIHGTSKDGWFKVTCKGKTGYISKEYIVSDPSKVEVQKRTAYAKTKVNMRKKRSTDSDVVQTLKAGTKVMIYGKSKDGWFRVRSKGKFGYVKKEYIVSSKSKVEKEDTTQNGAPSTSTTYLNEGDRITLTDSVNIRTSMSETADRVGLAYQGDVVTVIMSYAEGWTKVSWNGQTGYAKTEYLR</sequence>
<feature type="transmembrane region" description="Helical" evidence="2">
    <location>
        <begin position="30"/>
        <end position="47"/>
    </location>
</feature>
<reference evidence="4 5" key="1">
    <citation type="journal article" date="2014" name="Genome Announc.">
        <title>Draft genome sequences of the altered schaedler flora, a defined bacterial community from gnotobiotic mice.</title>
        <authorList>
            <person name="Wannemuehler M.J."/>
            <person name="Overstreet A.M."/>
            <person name="Ward D.V."/>
            <person name="Phillips G.J."/>
        </authorList>
    </citation>
    <scope>NUCLEOTIDE SEQUENCE [LARGE SCALE GENOMIC DNA]</scope>
    <source>
        <strain evidence="4 5">ASF492</strain>
    </source>
</reference>
<dbReference type="HOGENOM" id="CLU_048722_0_0_9"/>
<feature type="domain" description="SH3b" evidence="3">
    <location>
        <begin position="314"/>
        <end position="378"/>
    </location>
</feature>
<keyword evidence="5" id="KW-1185">Reference proteome</keyword>
<dbReference type="SUPFAM" id="SSF50044">
    <property type="entry name" value="SH3-domain"/>
    <property type="match status" value="1"/>
</dbReference>
<evidence type="ECO:0000259" key="3">
    <source>
        <dbReference type="PROSITE" id="PS51781"/>
    </source>
</evidence>
<dbReference type="PANTHER" id="PTHR34408:SF1">
    <property type="entry name" value="GLYCOSYL HYDROLASE FAMILY 19 DOMAIN-CONTAINING PROTEIN HI_1415"/>
    <property type="match status" value="1"/>
</dbReference>
<evidence type="ECO:0000256" key="1">
    <source>
        <dbReference type="SAM" id="MobiDB-lite"/>
    </source>
</evidence>
<dbReference type="InterPro" id="IPR036028">
    <property type="entry name" value="SH3-like_dom_sf"/>
</dbReference>
<dbReference type="OrthoDB" id="1690999at2"/>